<dbReference type="PANTHER" id="PTHR24188">
    <property type="entry name" value="ANKYRIN REPEAT PROTEIN"/>
    <property type="match status" value="1"/>
</dbReference>
<feature type="repeat" description="ANK" evidence="3">
    <location>
        <begin position="65"/>
        <end position="91"/>
    </location>
</feature>
<evidence type="ECO:0000256" key="3">
    <source>
        <dbReference type="PROSITE-ProRule" id="PRU00023"/>
    </source>
</evidence>
<accession>A0A7S2V3P0</accession>
<dbReference type="InterPro" id="IPR036770">
    <property type="entry name" value="Ankyrin_rpt-contain_sf"/>
</dbReference>
<dbReference type="PROSITE" id="PS50297">
    <property type="entry name" value="ANK_REP_REGION"/>
    <property type="match status" value="4"/>
</dbReference>
<keyword evidence="2 3" id="KW-0040">ANK repeat</keyword>
<dbReference type="SMART" id="SM00248">
    <property type="entry name" value="ANK"/>
    <property type="match status" value="6"/>
</dbReference>
<keyword evidence="1" id="KW-0677">Repeat</keyword>
<dbReference type="AlphaFoldDB" id="A0A7S2V3P0"/>
<evidence type="ECO:0000313" key="4">
    <source>
        <dbReference type="EMBL" id="CAD9865974.1"/>
    </source>
</evidence>
<reference evidence="4" key="1">
    <citation type="submission" date="2021-01" db="EMBL/GenBank/DDBJ databases">
        <authorList>
            <person name="Corre E."/>
            <person name="Pelletier E."/>
            <person name="Niang G."/>
            <person name="Scheremetjew M."/>
            <person name="Finn R."/>
            <person name="Kale V."/>
            <person name="Holt S."/>
            <person name="Cochrane G."/>
            <person name="Meng A."/>
            <person name="Brown T."/>
            <person name="Cohen L."/>
        </authorList>
    </citation>
    <scope>NUCLEOTIDE SEQUENCE</scope>
    <source>
        <strain evidence="4">CCMP1661</strain>
    </source>
</reference>
<feature type="repeat" description="ANK" evidence="3">
    <location>
        <begin position="203"/>
        <end position="235"/>
    </location>
</feature>
<feature type="repeat" description="ANK" evidence="3">
    <location>
        <begin position="135"/>
        <end position="167"/>
    </location>
</feature>
<sequence>MNTAMSRNGSGMVGNPIPDHYLSQNQIADQNTTDLYDAASAGKIAEIERLIKAGANPNWFNMPQGGITSLHVACDNNHKAAVEALLAAGADAMIVPVTTNNTVLHYPACKGHMELAQLLLSTGSGPQLVQRANAFGNTALHEACIHGHLDMARLLLDNGADLKATNHHGSTPLHFVCYCDNGPADLAEFLINQGCDPKAKDGDGNTPLHVAALKANKAICQLLLNRGASKNDLNNQNKAANFFAELSGNSELASLLNPGN</sequence>
<dbReference type="Gene3D" id="1.25.40.20">
    <property type="entry name" value="Ankyrin repeat-containing domain"/>
    <property type="match status" value="3"/>
</dbReference>
<evidence type="ECO:0000256" key="1">
    <source>
        <dbReference type="ARBA" id="ARBA00022737"/>
    </source>
</evidence>
<dbReference type="InterPro" id="IPR002110">
    <property type="entry name" value="Ankyrin_rpt"/>
</dbReference>
<dbReference type="Pfam" id="PF12796">
    <property type="entry name" value="Ank_2"/>
    <property type="match status" value="3"/>
</dbReference>
<dbReference type="PRINTS" id="PR01415">
    <property type="entry name" value="ANKYRIN"/>
</dbReference>
<evidence type="ECO:0000256" key="2">
    <source>
        <dbReference type="ARBA" id="ARBA00023043"/>
    </source>
</evidence>
<dbReference type="PANTHER" id="PTHR24188:SF29">
    <property type="entry name" value="GH09064P"/>
    <property type="match status" value="1"/>
</dbReference>
<protein>
    <submittedName>
        <fullName evidence="4">Uncharacterized protein</fullName>
    </submittedName>
</protein>
<feature type="repeat" description="ANK" evidence="3">
    <location>
        <begin position="168"/>
        <end position="202"/>
    </location>
</feature>
<organism evidence="4">
    <name type="scientific">Fibrocapsa japonica</name>
    <dbReference type="NCBI Taxonomy" id="94617"/>
    <lineage>
        <taxon>Eukaryota</taxon>
        <taxon>Sar</taxon>
        <taxon>Stramenopiles</taxon>
        <taxon>Ochrophyta</taxon>
        <taxon>Raphidophyceae</taxon>
        <taxon>Chattonellales</taxon>
        <taxon>Chattonellaceae</taxon>
        <taxon>Fibrocapsa</taxon>
    </lineage>
</organism>
<dbReference type="PROSITE" id="PS50088">
    <property type="entry name" value="ANK_REPEAT"/>
    <property type="match status" value="5"/>
</dbReference>
<dbReference type="EMBL" id="HBHR01014675">
    <property type="protein sequence ID" value="CAD9865974.1"/>
    <property type="molecule type" value="Transcribed_RNA"/>
</dbReference>
<gene>
    <name evidence="4" type="ORF">FJAP1339_LOCUS7290</name>
</gene>
<name>A0A7S2V3P0_9STRA</name>
<proteinExistence type="predicted"/>
<dbReference type="SUPFAM" id="SSF48403">
    <property type="entry name" value="Ankyrin repeat"/>
    <property type="match status" value="1"/>
</dbReference>
<feature type="repeat" description="ANK" evidence="3">
    <location>
        <begin position="99"/>
        <end position="131"/>
    </location>
</feature>